<dbReference type="AlphaFoldDB" id="A0A2U1IZ41"/>
<evidence type="ECO:0000256" key="3">
    <source>
        <dbReference type="ARBA" id="ARBA00022692"/>
    </source>
</evidence>
<proteinExistence type="inferred from homology"/>
<comment type="caution">
    <text evidence="7">The sequence shown here is derived from an EMBL/GenBank/DDBJ whole genome shotgun (WGS) entry which is preliminary data.</text>
</comment>
<evidence type="ECO:0000256" key="6">
    <source>
        <dbReference type="SAM" id="Phobius"/>
    </source>
</evidence>
<evidence type="ECO:0000256" key="4">
    <source>
        <dbReference type="ARBA" id="ARBA00022989"/>
    </source>
</evidence>
<keyword evidence="5 6" id="KW-0472">Membrane</keyword>
<comment type="subcellular location">
    <subcellularLocation>
        <location evidence="1">Membrane</location>
        <topology evidence="1">Multi-pass membrane protein</topology>
    </subcellularLocation>
</comment>
<comment type="similarity">
    <text evidence="2">Belongs to the OXA1/ALB3/YidC family.</text>
</comment>
<feature type="transmembrane region" description="Helical" evidence="6">
    <location>
        <begin position="158"/>
        <end position="180"/>
    </location>
</feature>
<keyword evidence="4 6" id="KW-1133">Transmembrane helix</keyword>
<evidence type="ECO:0000256" key="1">
    <source>
        <dbReference type="ARBA" id="ARBA00004141"/>
    </source>
</evidence>
<evidence type="ECO:0008006" key="9">
    <source>
        <dbReference type="Google" id="ProtNLM"/>
    </source>
</evidence>
<dbReference type="Proteomes" id="UP000245591">
    <property type="component" value="Unassembled WGS sequence"/>
</dbReference>
<dbReference type="CDD" id="cd20069">
    <property type="entry name" value="5TM_Oxa1-like"/>
    <property type="match status" value="1"/>
</dbReference>
<dbReference type="GO" id="GO:0033617">
    <property type="term" value="P:mitochondrial respiratory chain complex IV assembly"/>
    <property type="evidence" value="ECO:0007669"/>
    <property type="project" value="TreeGrafter"/>
</dbReference>
<evidence type="ECO:0000313" key="7">
    <source>
        <dbReference type="EMBL" id="PVZ98081.1"/>
    </source>
</evidence>
<gene>
    <name evidence="7" type="ORF">BB558_005915</name>
</gene>
<evidence type="ECO:0000313" key="8">
    <source>
        <dbReference type="Proteomes" id="UP000245591"/>
    </source>
</evidence>
<organism evidence="7 8">
    <name type="scientific">Smittium angustum</name>
    <dbReference type="NCBI Taxonomy" id="133377"/>
    <lineage>
        <taxon>Eukaryota</taxon>
        <taxon>Fungi</taxon>
        <taxon>Fungi incertae sedis</taxon>
        <taxon>Zoopagomycota</taxon>
        <taxon>Kickxellomycotina</taxon>
        <taxon>Harpellomycetes</taxon>
        <taxon>Harpellales</taxon>
        <taxon>Legeriomycetaceae</taxon>
        <taxon>Smittium</taxon>
    </lineage>
</organism>
<evidence type="ECO:0000256" key="2">
    <source>
        <dbReference type="ARBA" id="ARBA00009877"/>
    </source>
</evidence>
<dbReference type="PANTHER" id="PTHR12428:SF65">
    <property type="entry name" value="CYTOCHROME C OXIDASE ASSEMBLY PROTEIN COX18, MITOCHONDRIAL"/>
    <property type="match status" value="1"/>
</dbReference>
<dbReference type="GO" id="GO:0032977">
    <property type="term" value="F:membrane insertase activity"/>
    <property type="evidence" value="ECO:0007669"/>
    <property type="project" value="InterPro"/>
</dbReference>
<keyword evidence="8" id="KW-1185">Reference proteome</keyword>
<dbReference type="GO" id="GO:0005743">
    <property type="term" value="C:mitochondrial inner membrane"/>
    <property type="evidence" value="ECO:0007669"/>
    <property type="project" value="TreeGrafter"/>
</dbReference>
<dbReference type="EMBL" id="MBFU01000588">
    <property type="protein sequence ID" value="PVZ98081.1"/>
    <property type="molecule type" value="Genomic_DNA"/>
</dbReference>
<protein>
    <recommendedName>
        <fullName evidence="9">Mitochondrial inner membrane protein COX18</fullName>
    </recommendedName>
</protein>
<sequence length="333" mass="37340">MLTLANTPKNQLRIFDRFADSIKSKSLIHSLNPKPNYRFISIKRNINPKNINGFINTQNSFGSRIGLNCFGNYRFKHTSLHESDNNSPKNTFNNIQNETNGIESSLDESLIDTSRFDVASAEMLNNSSPFLIELTKALLETLHNGWELFGHQIGGMPWWGTIMVSAVVLRSLTTLPIAIYQQRATARVKALESLIQGFGSLSNSANQIQNIHPDSVQLLNEMSNGGILWFSDLLTIDHTHTLPLIVTSLYLVNIEINQYHIRKLGAKQSKMRKALVNVFRGVSLIMLPISLNAPVALNLYWISSALYSLVQNVLLNSKPIKNVLTTKPLKKAK</sequence>
<dbReference type="GO" id="GO:0032979">
    <property type="term" value="P:protein insertion into mitochondrial inner membrane from matrix"/>
    <property type="evidence" value="ECO:0007669"/>
    <property type="project" value="TreeGrafter"/>
</dbReference>
<keyword evidence="3 6" id="KW-0812">Transmembrane</keyword>
<reference evidence="7 8" key="1">
    <citation type="journal article" date="2018" name="MBio">
        <title>Comparative Genomics Reveals the Core Gene Toolbox for the Fungus-Insect Symbiosis.</title>
        <authorList>
            <person name="Wang Y."/>
            <person name="Stata M."/>
            <person name="Wang W."/>
            <person name="Stajich J.E."/>
            <person name="White M.M."/>
            <person name="Moncalvo J.M."/>
        </authorList>
    </citation>
    <scope>NUCLEOTIDE SEQUENCE [LARGE SCALE GENOMIC DNA]</scope>
    <source>
        <strain evidence="7 8">AUS-126-30</strain>
    </source>
</reference>
<name>A0A2U1IZ41_SMIAN</name>
<dbReference type="InterPro" id="IPR001708">
    <property type="entry name" value="YidC/ALB3/OXA1/COX18"/>
</dbReference>
<evidence type="ECO:0000256" key="5">
    <source>
        <dbReference type="ARBA" id="ARBA00023136"/>
    </source>
</evidence>
<dbReference type="PANTHER" id="PTHR12428">
    <property type="entry name" value="OXA1"/>
    <property type="match status" value="1"/>
</dbReference>
<accession>A0A2U1IZ41</accession>